<dbReference type="OrthoDB" id="3305784at2759"/>
<accession>A0A9P5JZ26</accession>
<feature type="region of interest" description="Disordered" evidence="1">
    <location>
        <begin position="284"/>
        <end position="305"/>
    </location>
</feature>
<evidence type="ECO:0000313" key="3">
    <source>
        <dbReference type="EMBL" id="KAF8471395.1"/>
    </source>
</evidence>
<sequence>MNTSNSWKPQKVEGHAIQQVSTARNLLTARGAALTRSKRDKADDLLDYAEDFRRALQEKRLLARTRLARRFDRRACEALHTIKDMLVLQFGSSSVDQPVHDAPLALGTKKRRNACATSARASGRWRPVVPLLARATFTQTQHVTVHAAPKCQVPKCQETNLAIGIRTLEASTFQGLTFWCQYTTPLCPGAGVLVLILALGILAMGLAKDADGMVQDAEDPLREHRSVLRRDDRIVAEDQIVSAKEYRRAPAQQYFEQAQKALKAVTLSHRKQWKEHSGFEAGGVLSHGPVEGGTTELAEPMSRGR</sequence>
<evidence type="ECO:0000256" key="1">
    <source>
        <dbReference type="SAM" id="MobiDB-lite"/>
    </source>
</evidence>
<gene>
    <name evidence="3" type="ORF">DFH94DRAFT_684853</name>
</gene>
<dbReference type="AlphaFoldDB" id="A0A9P5JZ26"/>
<dbReference type="Proteomes" id="UP000759537">
    <property type="component" value="Unassembled WGS sequence"/>
</dbReference>
<dbReference type="EMBL" id="WHVB01000023">
    <property type="protein sequence ID" value="KAF8471395.1"/>
    <property type="molecule type" value="Genomic_DNA"/>
</dbReference>
<comment type="caution">
    <text evidence="3">The sequence shown here is derived from an EMBL/GenBank/DDBJ whole genome shotgun (WGS) entry which is preliminary data.</text>
</comment>
<protein>
    <submittedName>
        <fullName evidence="3">Uncharacterized protein</fullName>
    </submittedName>
</protein>
<evidence type="ECO:0000256" key="2">
    <source>
        <dbReference type="SAM" id="Phobius"/>
    </source>
</evidence>
<keyword evidence="2" id="KW-1133">Transmembrane helix</keyword>
<proteinExistence type="predicted"/>
<name>A0A9P5JZ26_9AGAM</name>
<keyword evidence="2" id="KW-0812">Transmembrane</keyword>
<keyword evidence="2" id="KW-0472">Membrane</keyword>
<keyword evidence="4" id="KW-1185">Reference proteome</keyword>
<evidence type="ECO:0000313" key="4">
    <source>
        <dbReference type="Proteomes" id="UP000759537"/>
    </source>
</evidence>
<organism evidence="3 4">
    <name type="scientific">Russula ochroleuca</name>
    <dbReference type="NCBI Taxonomy" id="152965"/>
    <lineage>
        <taxon>Eukaryota</taxon>
        <taxon>Fungi</taxon>
        <taxon>Dikarya</taxon>
        <taxon>Basidiomycota</taxon>
        <taxon>Agaricomycotina</taxon>
        <taxon>Agaricomycetes</taxon>
        <taxon>Russulales</taxon>
        <taxon>Russulaceae</taxon>
        <taxon>Russula</taxon>
    </lineage>
</organism>
<reference evidence="3" key="1">
    <citation type="submission" date="2019-10" db="EMBL/GenBank/DDBJ databases">
        <authorList>
            <consortium name="DOE Joint Genome Institute"/>
            <person name="Kuo A."/>
            <person name="Miyauchi S."/>
            <person name="Kiss E."/>
            <person name="Drula E."/>
            <person name="Kohler A."/>
            <person name="Sanchez-Garcia M."/>
            <person name="Andreopoulos B."/>
            <person name="Barry K.W."/>
            <person name="Bonito G."/>
            <person name="Buee M."/>
            <person name="Carver A."/>
            <person name="Chen C."/>
            <person name="Cichocki N."/>
            <person name="Clum A."/>
            <person name="Culley D."/>
            <person name="Crous P.W."/>
            <person name="Fauchery L."/>
            <person name="Girlanda M."/>
            <person name="Hayes R."/>
            <person name="Keri Z."/>
            <person name="LaButti K."/>
            <person name="Lipzen A."/>
            <person name="Lombard V."/>
            <person name="Magnuson J."/>
            <person name="Maillard F."/>
            <person name="Morin E."/>
            <person name="Murat C."/>
            <person name="Nolan M."/>
            <person name="Ohm R."/>
            <person name="Pangilinan J."/>
            <person name="Pereira M."/>
            <person name="Perotto S."/>
            <person name="Peter M."/>
            <person name="Riley R."/>
            <person name="Sitrit Y."/>
            <person name="Stielow B."/>
            <person name="Szollosi G."/>
            <person name="Zifcakova L."/>
            <person name="Stursova M."/>
            <person name="Spatafora J.W."/>
            <person name="Tedersoo L."/>
            <person name="Vaario L.-M."/>
            <person name="Yamada A."/>
            <person name="Yan M."/>
            <person name="Wang P."/>
            <person name="Xu J."/>
            <person name="Bruns T."/>
            <person name="Baldrian P."/>
            <person name="Vilgalys R."/>
            <person name="Henrissat B."/>
            <person name="Grigoriev I.V."/>
            <person name="Hibbett D."/>
            <person name="Nagy L.G."/>
            <person name="Martin F.M."/>
        </authorList>
    </citation>
    <scope>NUCLEOTIDE SEQUENCE</scope>
    <source>
        <strain evidence="3">Prilba</strain>
    </source>
</reference>
<feature type="transmembrane region" description="Helical" evidence="2">
    <location>
        <begin position="189"/>
        <end position="207"/>
    </location>
</feature>
<reference evidence="3" key="2">
    <citation type="journal article" date="2020" name="Nat. Commun.">
        <title>Large-scale genome sequencing of mycorrhizal fungi provides insights into the early evolution of symbiotic traits.</title>
        <authorList>
            <person name="Miyauchi S."/>
            <person name="Kiss E."/>
            <person name="Kuo A."/>
            <person name="Drula E."/>
            <person name="Kohler A."/>
            <person name="Sanchez-Garcia M."/>
            <person name="Morin E."/>
            <person name="Andreopoulos B."/>
            <person name="Barry K.W."/>
            <person name="Bonito G."/>
            <person name="Buee M."/>
            <person name="Carver A."/>
            <person name="Chen C."/>
            <person name="Cichocki N."/>
            <person name="Clum A."/>
            <person name="Culley D."/>
            <person name="Crous P.W."/>
            <person name="Fauchery L."/>
            <person name="Girlanda M."/>
            <person name="Hayes R.D."/>
            <person name="Keri Z."/>
            <person name="LaButti K."/>
            <person name="Lipzen A."/>
            <person name="Lombard V."/>
            <person name="Magnuson J."/>
            <person name="Maillard F."/>
            <person name="Murat C."/>
            <person name="Nolan M."/>
            <person name="Ohm R.A."/>
            <person name="Pangilinan J."/>
            <person name="Pereira M.F."/>
            <person name="Perotto S."/>
            <person name="Peter M."/>
            <person name="Pfister S."/>
            <person name="Riley R."/>
            <person name="Sitrit Y."/>
            <person name="Stielow J.B."/>
            <person name="Szollosi G."/>
            <person name="Zifcakova L."/>
            <person name="Stursova M."/>
            <person name="Spatafora J.W."/>
            <person name="Tedersoo L."/>
            <person name="Vaario L.M."/>
            <person name="Yamada A."/>
            <person name="Yan M."/>
            <person name="Wang P."/>
            <person name="Xu J."/>
            <person name="Bruns T."/>
            <person name="Baldrian P."/>
            <person name="Vilgalys R."/>
            <person name="Dunand C."/>
            <person name="Henrissat B."/>
            <person name="Grigoriev I.V."/>
            <person name="Hibbett D."/>
            <person name="Nagy L.G."/>
            <person name="Martin F.M."/>
        </authorList>
    </citation>
    <scope>NUCLEOTIDE SEQUENCE</scope>
    <source>
        <strain evidence="3">Prilba</strain>
    </source>
</reference>